<comment type="caution">
    <text evidence="5">The sequence shown here is derived from an EMBL/GenBank/DDBJ whole genome shotgun (WGS) entry which is preliminary data.</text>
</comment>
<evidence type="ECO:0000313" key="5">
    <source>
        <dbReference type="EMBL" id="TKB95592.1"/>
    </source>
</evidence>
<keyword evidence="1" id="KW-0805">Transcription regulation</keyword>
<organism evidence="5 6">
    <name type="scientific">Pedobacter cryophilus</name>
    <dbReference type="NCBI Taxonomy" id="2571271"/>
    <lineage>
        <taxon>Bacteria</taxon>
        <taxon>Pseudomonadati</taxon>
        <taxon>Bacteroidota</taxon>
        <taxon>Sphingobacteriia</taxon>
        <taxon>Sphingobacteriales</taxon>
        <taxon>Sphingobacteriaceae</taxon>
        <taxon>Pedobacter</taxon>
    </lineage>
</organism>
<dbReference type="SMART" id="SM00347">
    <property type="entry name" value="HTH_MARR"/>
    <property type="match status" value="1"/>
</dbReference>
<sequence length="149" mass="17439">MDLEKEIFSTKFVNSYQKASVNVIFTYNWLNNLIKSELDKYNITNQQFNILRILRGQYPHPATVNILKERMLDKMCDASRIVDRLVQKELVTRTINKKDRRAVDILITEKGLEVLDGIQMEDAMIDNLKNNISEEEAKMLSNLLDKFRG</sequence>
<evidence type="ECO:0000259" key="4">
    <source>
        <dbReference type="PROSITE" id="PS50995"/>
    </source>
</evidence>
<reference evidence="5 6" key="1">
    <citation type="submission" date="2019-04" db="EMBL/GenBank/DDBJ databases">
        <title>Pedobacter sp. AR-3-17 sp. nov., isolated from Arctic soil.</title>
        <authorList>
            <person name="Dahal R.H."/>
            <person name="Kim D.-U."/>
        </authorList>
    </citation>
    <scope>NUCLEOTIDE SEQUENCE [LARGE SCALE GENOMIC DNA]</scope>
    <source>
        <strain evidence="5 6">AR-3-17</strain>
    </source>
</reference>
<dbReference type="GO" id="GO:0003677">
    <property type="term" value="F:DNA binding"/>
    <property type="evidence" value="ECO:0007669"/>
    <property type="project" value="UniProtKB-KW"/>
</dbReference>
<dbReference type="EMBL" id="SWBP01000008">
    <property type="protein sequence ID" value="TKB95592.1"/>
    <property type="molecule type" value="Genomic_DNA"/>
</dbReference>
<dbReference type="InterPro" id="IPR036390">
    <property type="entry name" value="WH_DNA-bd_sf"/>
</dbReference>
<feature type="domain" description="HTH marR-type" evidence="4">
    <location>
        <begin position="1"/>
        <end position="149"/>
    </location>
</feature>
<accession>A0A4U1BTW4</accession>
<dbReference type="InterPro" id="IPR036388">
    <property type="entry name" value="WH-like_DNA-bd_sf"/>
</dbReference>
<evidence type="ECO:0000313" key="6">
    <source>
        <dbReference type="Proteomes" id="UP000308181"/>
    </source>
</evidence>
<keyword evidence="2" id="KW-0238">DNA-binding</keyword>
<dbReference type="InterPro" id="IPR000835">
    <property type="entry name" value="HTH_MarR-typ"/>
</dbReference>
<dbReference type="PROSITE" id="PS50995">
    <property type="entry name" value="HTH_MARR_2"/>
    <property type="match status" value="1"/>
</dbReference>
<dbReference type="Gene3D" id="1.10.10.10">
    <property type="entry name" value="Winged helix-like DNA-binding domain superfamily/Winged helix DNA-binding domain"/>
    <property type="match status" value="1"/>
</dbReference>
<proteinExistence type="predicted"/>
<evidence type="ECO:0000256" key="1">
    <source>
        <dbReference type="ARBA" id="ARBA00023015"/>
    </source>
</evidence>
<dbReference type="PRINTS" id="PR00598">
    <property type="entry name" value="HTHMARR"/>
</dbReference>
<dbReference type="RefSeq" id="WP_136827638.1">
    <property type="nucleotide sequence ID" value="NZ_SWBP01000008.1"/>
</dbReference>
<keyword evidence="6" id="KW-1185">Reference proteome</keyword>
<dbReference type="AlphaFoldDB" id="A0A4U1BTW4"/>
<dbReference type="PANTHER" id="PTHR42756:SF1">
    <property type="entry name" value="TRANSCRIPTIONAL REPRESSOR OF EMRAB OPERON"/>
    <property type="match status" value="1"/>
</dbReference>
<name>A0A4U1BTW4_9SPHI</name>
<protein>
    <submittedName>
        <fullName evidence="5">MarR family transcriptional regulator</fullName>
    </submittedName>
</protein>
<dbReference type="OrthoDB" id="763883at2"/>
<dbReference type="GO" id="GO:0003700">
    <property type="term" value="F:DNA-binding transcription factor activity"/>
    <property type="evidence" value="ECO:0007669"/>
    <property type="project" value="InterPro"/>
</dbReference>
<evidence type="ECO:0000256" key="2">
    <source>
        <dbReference type="ARBA" id="ARBA00023125"/>
    </source>
</evidence>
<gene>
    <name evidence="5" type="ORF">FA046_16465</name>
</gene>
<dbReference type="SUPFAM" id="SSF46785">
    <property type="entry name" value="Winged helix' DNA-binding domain"/>
    <property type="match status" value="1"/>
</dbReference>
<dbReference type="PANTHER" id="PTHR42756">
    <property type="entry name" value="TRANSCRIPTIONAL REGULATOR, MARR"/>
    <property type="match status" value="1"/>
</dbReference>
<dbReference type="Proteomes" id="UP000308181">
    <property type="component" value="Unassembled WGS sequence"/>
</dbReference>
<dbReference type="Pfam" id="PF01047">
    <property type="entry name" value="MarR"/>
    <property type="match status" value="1"/>
</dbReference>
<evidence type="ECO:0000256" key="3">
    <source>
        <dbReference type="ARBA" id="ARBA00023163"/>
    </source>
</evidence>
<keyword evidence="3" id="KW-0804">Transcription</keyword>